<dbReference type="STRING" id="407821.A0A087UNU9"/>
<protein>
    <recommendedName>
        <fullName evidence="3">SEA domain-containing protein</fullName>
    </recommendedName>
</protein>
<feature type="domain" description="SEA" evidence="3">
    <location>
        <begin position="914"/>
        <end position="1028"/>
    </location>
</feature>
<proteinExistence type="predicted"/>
<dbReference type="PROSITE" id="PS50024">
    <property type="entry name" value="SEA"/>
    <property type="match status" value="1"/>
</dbReference>
<dbReference type="SUPFAM" id="SSF82671">
    <property type="entry name" value="SEA domain"/>
    <property type="match status" value="1"/>
</dbReference>
<feature type="compositionally biased region" description="Polar residues" evidence="1">
    <location>
        <begin position="1150"/>
        <end position="1160"/>
    </location>
</feature>
<dbReference type="Proteomes" id="UP000054359">
    <property type="component" value="Unassembled WGS sequence"/>
</dbReference>
<dbReference type="Pfam" id="PF01390">
    <property type="entry name" value="SEA"/>
    <property type="match status" value="1"/>
</dbReference>
<feature type="transmembrane region" description="Helical" evidence="2">
    <location>
        <begin position="1054"/>
        <end position="1078"/>
    </location>
</feature>
<dbReference type="InterPro" id="IPR036364">
    <property type="entry name" value="SEA_dom_sf"/>
</dbReference>
<evidence type="ECO:0000259" key="3">
    <source>
        <dbReference type="PROSITE" id="PS50024"/>
    </source>
</evidence>
<dbReference type="OrthoDB" id="6428657at2759"/>
<evidence type="ECO:0000256" key="2">
    <source>
        <dbReference type="SAM" id="Phobius"/>
    </source>
</evidence>
<name>A0A087UNU9_STEMI</name>
<accession>A0A087UNU9</accession>
<gene>
    <name evidence="4" type="ORF">X975_16632</name>
</gene>
<dbReference type="EMBL" id="KK120788">
    <property type="protein sequence ID" value="KFM79038.1"/>
    <property type="molecule type" value="Genomic_DNA"/>
</dbReference>
<evidence type="ECO:0000313" key="4">
    <source>
        <dbReference type="EMBL" id="KFM79038.1"/>
    </source>
</evidence>
<feature type="non-terminal residue" evidence="4">
    <location>
        <position position="1172"/>
    </location>
</feature>
<dbReference type="InterPro" id="IPR000082">
    <property type="entry name" value="SEA_dom"/>
</dbReference>
<feature type="region of interest" description="Disordered" evidence="1">
    <location>
        <begin position="1133"/>
        <end position="1172"/>
    </location>
</feature>
<feature type="region of interest" description="Disordered" evidence="1">
    <location>
        <begin position="625"/>
        <end position="674"/>
    </location>
</feature>
<keyword evidence="2" id="KW-0812">Transmembrane</keyword>
<feature type="compositionally biased region" description="Low complexity" evidence="1">
    <location>
        <begin position="625"/>
        <end position="648"/>
    </location>
</feature>
<keyword evidence="5" id="KW-1185">Reference proteome</keyword>
<keyword evidence="2" id="KW-1133">Transmembrane helix</keyword>
<dbReference type="AlphaFoldDB" id="A0A087UNU9"/>
<evidence type="ECO:0000256" key="1">
    <source>
        <dbReference type="SAM" id="MobiDB-lite"/>
    </source>
</evidence>
<feature type="region of interest" description="Disordered" evidence="1">
    <location>
        <begin position="768"/>
        <end position="827"/>
    </location>
</feature>
<sequence>MASLFHTATETQATKSSIQTSGETALNFASNTDAITDAAETSSTATEKEMIITSAETEDIKDTSIISKDPTTAVITTDVFQNVSTNLVDDSTPTVDELKHSSPAAVKESFESSINDETTTAATQKIEETTVFESTSQKSETSSDEKVTIPLKSATHKRSLNTTFITKLSNETGSITAQLTSPSTTAFSVEEIGTERTPNKYFGDSSETNISNEENRGIHLPTRDMSINTALFGEMVSSEHPFQDGNFEIDSQTEKAATASVDGIKFVIANENYFPSTIYTNTSGITQTTIYDKSLQSASSVMTDIEPNFKGEIKVQSMNSNVESMSTSPERMVSKSHDGIGYNFVDHETKNYPSGITFDPNGLSNDAIQDPDSITFSLATINSNTADHDILNAAESELTIKIENNLTASGNIADTTQNITNYGNGHSEHETREVEYLENDNHFETTFPAKILPEGPGFEDLISYNDSEYIPSNHTSLHEYILMTPEKSESSSLSGKLIQNATLFPMMLDDSADMLNDAPHLDETEYIHSTRNNTTDAHIAETEKGKKKEEASAIHVTDDSSVFISTVIPSVAVTETLKSGSPVEPLTLQSVIRPVRIRFTSPADESKSTSILPDSSLTKTVESATTQSSSFAQTTAQTILSEKSGSPSPETPSPSILPNPAPVVTEKTQSSDLSTIRMQPELPVAFSGKNASEIILTEPLVVDNATNSTIAGIAVKTSVSVSLPLSKLTNSSESIHPLSIESVLRNASISSIIGPAVNFTSVLELNTDSNRPSVESTTDTTTPTTSAPRILKPKMRIPGTSDAGGPRTRKPYIPSLKRPTTTAGPPVSIFKKTRTRISSITSSTTANTPIRLSTLRIHYADRIPPGMLPPGFTFPDETVPTTIPTTTTTEEEFSVEPFTDTTHVPTVSDVDEVILQKVGGTIVVNRGLRWIEQLSNRHSPEYKEEAKTVHLHLERLFRSSPIASRVWKIEIDGFSGNKKQRAVTIDFVLYLIKADDEIAMEHLASVFHQKLKNNTFDRYRVDPSQTGFEKLEEEPLNKVTVAPENTEEPPIPQWAIAVIVIGAASLIFIVLFAAVTMYGRHHMRRRYSNKLSEEDSDHPGEWERKMAEAYENLAADSIYDVEDLHSNTYKKGQHIATFHGRPTKPKRGDSWSSSDWTTQPRRQRPHVHRIVY</sequence>
<dbReference type="Gene3D" id="3.30.70.960">
    <property type="entry name" value="SEA domain"/>
    <property type="match status" value="1"/>
</dbReference>
<reference evidence="4 5" key="1">
    <citation type="submission" date="2013-11" db="EMBL/GenBank/DDBJ databases">
        <title>Genome sequencing of Stegodyphus mimosarum.</title>
        <authorList>
            <person name="Bechsgaard J."/>
        </authorList>
    </citation>
    <scope>NUCLEOTIDE SEQUENCE [LARGE SCALE GENOMIC DNA]</scope>
</reference>
<organism evidence="4 5">
    <name type="scientific">Stegodyphus mimosarum</name>
    <name type="common">African social velvet spider</name>
    <dbReference type="NCBI Taxonomy" id="407821"/>
    <lineage>
        <taxon>Eukaryota</taxon>
        <taxon>Metazoa</taxon>
        <taxon>Ecdysozoa</taxon>
        <taxon>Arthropoda</taxon>
        <taxon>Chelicerata</taxon>
        <taxon>Arachnida</taxon>
        <taxon>Araneae</taxon>
        <taxon>Araneomorphae</taxon>
        <taxon>Entelegynae</taxon>
        <taxon>Eresoidea</taxon>
        <taxon>Eresidae</taxon>
        <taxon>Stegodyphus</taxon>
    </lineage>
</organism>
<keyword evidence="2" id="KW-0472">Membrane</keyword>
<feature type="compositionally biased region" description="Basic residues" evidence="1">
    <location>
        <begin position="1161"/>
        <end position="1172"/>
    </location>
</feature>
<feature type="compositionally biased region" description="Pro residues" evidence="1">
    <location>
        <begin position="649"/>
        <end position="661"/>
    </location>
</feature>
<evidence type="ECO:0000313" key="5">
    <source>
        <dbReference type="Proteomes" id="UP000054359"/>
    </source>
</evidence>